<dbReference type="Proteomes" id="UP000093482">
    <property type="component" value="Unassembled WGS sequence"/>
</dbReference>
<dbReference type="InterPro" id="IPR005670">
    <property type="entry name" value="PstB-like"/>
</dbReference>
<dbReference type="OrthoDB" id="9804199at2"/>
<evidence type="ECO:0000259" key="4">
    <source>
        <dbReference type="PROSITE" id="PS50893"/>
    </source>
</evidence>
<dbReference type="GO" id="GO:0035435">
    <property type="term" value="P:phosphate ion transmembrane transport"/>
    <property type="evidence" value="ECO:0007669"/>
    <property type="project" value="InterPro"/>
</dbReference>
<keyword evidence="1" id="KW-0813">Transport</keyword>
<dbReference type="SMART" id="SM00382">
    <property type="entry name" value="AAA"/>
    <property type="match status" value="1"/>
</dbReference>
<dbReference type="Pfam" id="PF00005">
    <property type="entry name" value="ABC_tran"/>
    <property type="match status" value="1"/>
</dbReference>
<dbReference type="CDD" id="cd03260">
    <property type="entry name" value="ABC_PstB_phosphate_transporter"/>
    <property type="match status" value="1"/>
</dbReference>
<keyword evidence="2" id="KW-0547">Nucleotide-binding</keyword>
<dbReference type="RefSeq" id="WP_066465502.1">
    <property type="nucleotide sequence ID" value="NZ_MATO01000049.1"/>
</dbReference>
<evidence type="ECO:0000313" key="5">
    <source>
        <dbReference type="EMBL" id="OCS88929.1"/>
    </source>
</evidence>
<proteinExistence type="predicted"/>
<dbReference type="EMBL" id="MATO01000049">
    <property type="protein sequence ID" value="OCS88929.1"/>
    <property type="molecule type" value="Genomic_DNA"/>
</dbReference>
<dbReference type="InterPro" id="IPR003593">
    <property type="entry name" value="AAA+_ATPase"/>
</dbReference>
<dbReference type="GO" id="GO:0005524">
    <property type="term" value="F:ATP binding"/>
    <property type="evidence" value="ECO:0007669"/>
    <property type="project" value="UniProtKB-KW"/>
</dbReference>
<evidence type="ECO:0000313" key="6">
    <source>
        <dbReference type="Proteomes" id="UP000093482"/>
    </source>
</evidence>
<name>A0A1C0YPC9_9BACL</name>
<dbReference type="GO" id="GO:0016887">
    <property type="term" value="F:ATP hydrolysis activity"/>
    <property type="evidence" value="ECO:0007669"/>
    <property type="project" value="InterPro"/>
</dbReference>
<evidence type="ECO:0000256" key="1">
    <source>
        <dbReference type="ARBA" id="ARBA00022448"/>
    </source>
</evidence>
<organism evidence="5 6">
    <name type="scientific">Caryophanon latum</name>
    <dbReference type="NCBI Taxonomy" id="33977"/>
    <lineage>
        <taxon>Bacteria</taxon>
        <taxon>Bacillati</taxon>
        <taxon>Bacillota</taxon>
        <taxon>Bacilli</taxon>
        <taxon>Bacillales</taxon>
        <taxon>Caryophanaceae</taxon>
        <taxon>Caryophanon</taxon>
    </lineage>
</organism>
<dbReference type="GO" id="GO:0016020">
    <property type="term" value="C:membrane"/>
    <property type="evidence" value="ECO:0007669"/>
    <property type="project" value="InterPro"/>
</dbReference>
<evidence type="ECO:0000256" key="3">
    <source>
        <dbReference type="ARBA" id="ARBA00022840"/>
    </source>
</evidence>
<evidence type="ECO:0000256" key="2">
    <source>
        <dbReference type="ARBA" id="ARBA00022741"/>
    </source>
</evidence>
<sequence>MYVKIGTQHFDNEGVIAISAITFQNVSYIIDERELLRDMTGTIEKGRITTLVGPSGAGKTTLLKLCNGLYSATTGTVSIAQRPISSIEPTELRRYVGIALQAAPMIDGTVYDNLCLPKQLRGETLTKEQAYHFLDDVHLPHNLLMQQARDLSGGQRQRVSIARTLVNRSPILLLDEITSALDRTACREIEALIQHINDTYDTTIVWITHNLQQALSIGHDTWIMMDGRLIEAGPSSLLTESTNEAVQAFVRGDAQ</sequence>
<accession>A0A1C0YPC9</accession>
<dbReference type="PROSITE" id="PS00211">
    <property type="entry name" value="ABC_TRANSPORTER_1"/>
    <property type="match status" value="1"/>
</dbReference>
<feature type="domain" description="ABC transporter" evidence="4">
    <location>
        <begin position="21"/>
        <end position="251"/>
    </location>
</feature>
<keyword evidence="3 5" id="KW-0067">ATP-binding</keyword>
<dbReference type="SUPFAM" id="SSF52540">
    <property type="entry name" value="P-loop containing nucleoside triphosphate hydrolases"/>
    <property type="match status" value="1"/>
</dbReference>
<protein>
    <submittedName>
        <fullName evidence="5">Phosphate ABC transporter ATP-binding protein</fullName>
    </submittedName>
</protein>
<dbReference type="InterPro" id="IPR027417">
    <property type="entry name" value="P-loop_NTPase"/>
</dbReference>
<dbReference type="PANTHER" id="PTHR43423:SF1">
    <property type="entry name" value="ABC TRANSPORTER I FAMILY MEMBER 17"/>
    <property type="match status" value="1"/>
</dbReference>
<dbReference type="InterPro" id="IPR017871">
    <property type="entry name" value="ABC_transporter-like_CS"/>
</dbReference>
<dbReference type="PROSITE" id="PS50893">
    <property type="entry name" value="ABC_TRANSPORTER_2"/>
    <property type="match status" value="1"/>
</dbReference>
<dbReference type="GO" id="GO:0005315">
    <property type="term" value="F:phosphate transmembrane transporter activity"/>
    <property type="evidence" value="ECO:0007669"/>
    <property type="project" value="InterPro"/>
</dbReference>
<dbReference type="Gene3D" id="3.40.50.300">
    <property type="entry name" value="P-loop containing nucleotide triphosphate hydrolases"/>
    <property type="match status" value="1"/>
</dbReference>
<dbReference type="PANTHER" id="PTHR43423">
    <property type="entry name" value="ABC TRANSPORTER I FAMILY MEMBER 17"/>
    <property type="match status" value="1"/>
</dbReference>
<dbReference type="AlphaFoldDB" id="A0A1C0YPC9"/>
<comment type="caution">
    <text evidence="5">The sequence shown here is derived from an EMBL/GenBank/DDBJ whole genome shotgun (WGS) entry which is preliminary data.</text>
</comment>
<gene>
    <name evidence="5" type="ORF">A6K76_13325</name>
</gene>
<dbReference type="InterPro" id="IPR003439">
    <property type="entry name" value="ABC_transporter-like_ATP-bd"/>
</dbReference>
<reference evidence="5 6" key="1">
    <citation type="submission" date="2016-07" db="EMBL/GenBank/DDBJ databases">
        <title>Caryophanon latum genome sequencing.</title>
        <authorList>
            <person name="Verma A."/>
            <person name="Pal Y."/>
            <person name="Krishnamurthi S."/>
        </authorList>
    </citation>
    <scope>NUCLEOTIDE SEQUENCE [LARGE SCALE GENOMIC DNA]</scope>
    <source>
        <strain evidence="5 6">DSM 14151</strain>
    </source>
</reference>
<keyword evidence="6" id="KW-1185">Reference proteome</keyword>